<protein>
    <submittedName>
        <fullName evidence="4">RluA family pseudouridine synthase</fullName>
        <ecNumber evidence="4">5.4.99.-</ecNumber>
    </submittedName>
</protein>
<dbReference type="EC" id="5.4.99.-" evidence="4"/>
<dbReference type="Gene3D" id="3.30.2350.10">
    <property type="entry name" value="Pseudouridine synthase"/>
    <property type="match status" value="1"/>
</dbReference>
<evidence type="ECO:0000256" key="1">
    <source>
        <dbReference type="ARBA" id="ARBA00010876"/>
    </source>
</evidence>
<dbReference type="SUPFAM" id="SSF55120">
    <property type="entry name" value="Pseudouridine synthase"/>
    <property type="match status" value="1"/>
</dbReference>
<dbReference type="RefSeq" id="WP_378015886.1">
    <property type="nucleotide sequence ID" value="NZ_JBHSKT010000001.1"/>
</dbReference>
<dbReference type="InterPro" id="IPR050188">
    <property type="entry name" value="RluA_PseudoU_synthase"/>
</dbReference>
<proteinExistence type="inferred from homology"/>
<dbReference type="InterPro" id="IPR020103">
    <property type="entry name" value="PsdUridine_synth_cat_dom_sf"/>
</dbReference>
<organism evidence="4 5">
    <name type="scientific">Adhaeribacter terreus</name>
    <dbReference type="NCBI Taxonomy" id="529703"/>
    <lineage>
        <taxon>Bacteria</taxon>
        <taxon>Pseudomonadati</taxon>
        <taxon>Bacteroidota</taxon>
        <taxon>Cytophagia</taxon>
        <taxon>Cytophagales</taxon>
        <taxon>Hymenobacteraceae</taxon>
        <taxon>Adhaeribacter</taxon>
    </lineage>
</organism>
<evidence type="ECO:0000313" key="4">
    <source>
        <dbReference type="EMBL" id="MFC5269510.1"/>
    </source>
</evidence>
<comment type="caution">
    <text evidence="4">The sequence shown here is derived from an EMBL/GenBank/DDBJ whole genome shotgun (WGS) entry which is preliminary data.</text>
</comment>
<dbReference type="GO" id="GO:0016853">
    <property type="term" value="F:isomerase activity"/>
    <property type="evidence" value="ECO:0007669"/>
    <property type="project" value="UniProtKB-KW"/>
</dbReference>
<keyword evidence="5" id="KW-1185">Reference proteome</keyword>
<dbReference type="InterPro" id="IPR006145">
    <property type="entry name" value="PsdUridine_synth_RsuA/RluA"/>
</dbReference>
<sequence length="225" mass="25593">MLDVLYEDNHLLVVNKPAGLLVQGDETGDKTLPDLAKDYLREKYNKPGNIFVGVVHRLDRPVSGVVVLAKTSKALSRMNELFRSNKTRKTYLAVSLQKPTQTEARLVHFLVKDATKNIIKAFTSEKPGSQRAELSYKLLMHREQFFLIQVNPVTGRPHQIRVQLASQKSPIMGDVKYGAPAFLPDKRIGLHAYQLEFEHPVQKTPIKITAPLPDVQPWKIFRKDF</sequence>
<evidence type="ECO:0000313" key="5">
    <source>
        <dbReference type="Proteomes" id="UP001596161"/>
    </source>
</evidence>
<dbReference type="Proteomes" id="UP001596161">
    <property type="component" value="Unassembled WGS sequence"/>
</dbReference>
<dbReference type="InterPro" id="IPR006224">
    <property type="entry name" value="PsdUridine_synth_RluA-like_CS"/>
</dbReference>
<accession>A0ABW0E9V0</accession>
<evidence type="ECO:0000259" key="3">
    <source>
        <dbReference type="Pfam" id="PF00849"/>
    </source>
</evidence>
<comment type="similarity">
    <text evidence="1">Belongs to the pseudouridine synthase RluA family.</text>
</comment>
<reference evidence="5" key="1">
    <citation type="journal article" date="2019" name="Int. J. Syst. Evol. Microbiol.">
        <title>The Global Catalogue of Microorganisms (GCM) 10K type strain sequencing project: providing services to taxonomists for standard genome sequencing and annotation.</title>
        <authorList>
            <consortium name="The Broad Institute Genomics Platform"/>
            <consortium name="The Broad Institute Genome Sequencing Center for Infectious Disease"/>
            <person name="Wu L."/>
            <person name="Ma J."/>
        </authorList>
    </citation>
    <scope>NUCLEOTIDE SEQUENCE [LARGE SCALE GENOMIC DNA]</scope>
    <source>
        <strain evidence="5">KACC 12602</strain>
    </source>
</reference>
<dbReference type="CDD" id="cd02869">
    <property type="entry name" value="PseudoU_synth_RluA_like"/>
    <property type="match status" value="1"/>
</dbReference>
<gene>
    <name evidence="4" type="ORF">ACFPIB_02735</name>
</gene>
<dbReference type="PROSITE" id="PS01129">
    <property type="entry name" value="PSI_RLU"/>
    <property type="match status" value="1"/>
</dbReference>
<dbReference type="PANTHER" id="PTHR21600:SF83">
    <property type="entry name" value="PSEUDOURIDYLATE SYNTHASE RPUSD4, MITOCHONDRIAL"/>
    <property type="match status" value="1"/>
</dbReference>
<dbReference type="Pfam" id="PF00849">
    <property type="entry name" value="PseudoU_synth_2"/>
    <property type="match status" value="1"/>
</dbReference>
<evidence type="ECO:0000256" key="2">
    <source>
        <dbReference type="ARBA" id="ARBA00023235"/>
    </source>
</evidence>
<feature type="domain" description="Pseudouridine synthase RsuA/RluA-like" evidence="3">
    <location>
        <begin position="10"/>
        <end position="166"/>
    </location>
</feature>
<name>A0ABW0E9V0_9BACT</name>
<dbReference type="EMBL" id="JBHSKT010000001">
    <property type="protein sequence ID" value="MFC5269510.1"/>
    <property type="molecule type" value="Genomic_DNA"/>
</dbReference>
<keyword evidence="2 4" id="KW-0413">Isomerase</keyword>
<dbReference type="PANTHER" id="PTHR21600">
    <property type="entry name" value="MITOCHONDRIAL RNA PSEUDOURIDINE SYNTHASE"/>
    <property type="match status" value="1"/>
</dbReference>